<reference evidence="1" key="1">
    <citation type="submission" date="2016-04" db="EMBL/GenBank/DDBJ databases">
        <title>Exploring the genomic information of specific uncultured soil bacteria through a new metagenomic library-based strategy.</title>
        <authorList>
            <person name="Liu Y."/>
            <person name="Zhang R."/>
        </authorList>
    </citation>
    <scope>NUCLEOTIDE SEQUENCE</scope>
</reference>
<proteinExistence type="predicted"/>
<gene>
    <name evidence="1" type="ORF">5H7_061</name>
</gene>
<dbReference type="AlphaFoldDB" id="A0A0N9HMP6"/>
<organism evidence="1">
    <name type="scientific">uncultured bacterium 5H7</name>
    <dbReference type="NCBI Taxonomy" id="1701327"/>
    <lineage>
        <taxon>Bacteria</taxon>
        <taxon>environmental samples</taxon>
    </lineage>
</organism>
<name>A0A0N9HMP6_9BACT</name>
<protein>
    <submittedName>
        <fullName evidence="1">Uncharacterized protein</fullName>
    </submittedName>
</protein>
<accession>A0A0N9HMP6</accession>
<evidence type="ECO:0000313" key="1">
    <source>
        <dbReference type="EMBL" id="ALG05362.2"/>
    </source>
</evidence>
<sequence length="81" mass="9315">MVDDPRFASGRLSELVRGAIEKAIGTPRQPLNEEERGVVMKAAALSNVNTSISRYVWLPILFREGRPTIEWRDEWRIEDFA</sequence>
<dbReference type="EMBL" id="KT342858">
    <property type="protein sequence ID" value="ALG05362.2"/>
    <property type="molecule type" value="Genomic_DNA"/>
</dbReference>